<feature type="domain" description="4Fe-4S ferredoxin-type" evidence="9">
    <location>
        <begin position="205"/>
        <end position="234"/>
    </location>
</feature>
<dbReference type="SUPFAM" id="SSF54862">
    <property type="entry name" value="4Fe-4S ferredoxins"/>
    <property type="match status" value="1"/>
</dbReference>
<dbReference type="NCBIfam" id="TIGR02163">
    <property type="entry name" value="napH"/>
    <property type="match status" value="1"/>
</dbReference>
<dbReference type="Gene3D" id="3.30.70.20">
    <property type="match status" value="1"/>
</dbReference>
<evidence type="ECO:0000256" key="3">
    <source>
        <dbReference type="ARBA" id="ARBA00022723"/>
    </source>
</evidence>
<keyword evidence="8" id="KW-0472">Membrane</keyword>
<keyword evidence="4" id="KW-0677">Repeat</keyword>
<dbReference type="PROSITE" id="PS51379">
    <property type="entry name" value="4FE4S_FER_2"/>
    <property type="match status" value="2"/>
</dbReference>
<keyword evidence="11" id="KW-1185">Reference proteome</keyword>
<feature type="domain" description="4Fe-4S ferredoxin-type" evidence="9">
    <location>
        <begin position="238"/>
        <end position="267"/>
    </location>
</feature>
<keyword evidence="3" id="KW-0479">Metal-binding</keyword>
<gene>
    <name evidence="10" type="ORF">J2S07_003021</name>
</gene>
<dbReference type="Pfam" id="PF12801">
    <property type="entry name" value="Fer4_5"/>
    <property type="match status" value="2"/>
</dbReference>
<dbReference type="EMBL" id="JAUSTU010000014">
    <property type="protein sequence ID" value="MDQ0156700.1"/>
    <property type="molecule type" value="Genomic_DNA"/>
</dbReference>
<keyword evidence="8" id="KW-1133">Transmembrane helix</keyword>
<proteinExistence type="predicted"/>
<sequence length="288" mass="32578">MVKKPRGIRKWTLARRIVQWSILILFLSPLFLVKVEGDNFFFGSLASSSIFGITLTDPFAALQVLFASREISLVYLGGALLIFGFYFLIKGRVFCSWVCPLNTILEITDKLRKFIKLPDAALNRQQKKYYALGTVVLSFFIGVPIFEIISPIGFTMRNLLFTFGIGVWILLAIILFDLLVAKRGWCRYLCPLGGFYQSIGKFGLFQVKFNHDACVGCTTCRSVCFADPDILEPSINRETMYVTAGDCSLCGACVDHCPFDALKITMREQPLLLNHYHQKNHKQAQVNK</sequence>
<feature type="transmembrane region" description="Helical" evidence="8">
    <location>
        <begin position="129"/>
        <end position="154"/>
    </location>
</feature>
<dbReference type="PANTHER" id="PTHR30176:SF3">
    <property type="entry name" value="FERREDOXIN-TYPE PROTEIN NAPH"/>
    <property type="match status" value="1"/>
</dbReference>
<keyword evidence="1" id="KW-0813">Transport</keyword>
<dbReference type="InterPro" id="IPR051684">
    <property type="entry name" value="Electron_Trans/Redox"/>
</dbReference>
<keyword evidence="2" id="KW-0004">4Fe-4S</keyword>
<feature type="transmembrane region" description="Helical" evidence="8">
    <location>
        <begin position="71"/>
        <end position="89"/>
    </location>
</feature>
<dbReference type="Pfam" id="PF00037">
    <property type="entry name" value="Fer4"/>
    <property type="match status" value="1"/>
</dbReference>
<comment type="caution">
    <text evidence="10">The sequence shown here is derived from an EMBL/GenBank/DDBJ whole genome shotgun (WGS) entry which is preliminary data.</text>
</comment>
<dbReference type="InterPro" id="IPR011886">
    <property type="entry name" value="NapH_MauN"/>
</dbReference>
<name>A0ABT9V6X8_9BACL</name>
<protein>
    <submittedName>
        <fullName evidence="10">Ferredoxin-type protein NapH</fullName>
    </submittedName>
</protein>
<organism evidence="10 11">
    <name type="scientific">Anoxybacillus andreesenii</name>
    <dbReference type="NCBI Taxonomy" id="1325932"/>
    <lineage>
        <taxon>Bacteria</taxon>
        <taxon>Bacillati</taxon>
        <taxon>Bacillota</taxon>
        <taxon>Bacilli</taxon>
        <taxon>Bacillales</taxon>
        <taxon>Anoxybacillaceae</taxon>
        <taxon>Anoxybacillus</taxon>
    </lineage>
</organism>
<dbReference type="NCBIfam" id="NF007013">
    <property type="entry name" value="PRK09477.1"/>
    <property type="match status" value="1"/>
</dbReference>
<dbReference type="InterPro" id="IPR017896">
    <property type="entry name" value="4Fe4S_Fe-S-bd"/>
</dbReference>
<evidence type="ECO:0000256" key="5">
    <source>
        <dbReference type="ARBA" id="ARBA00022982"/>
    </source>
</evidence>
<evidence type="ECO:0000256" key="1">
    <source>
        <dbReference type="ARBA" id="ARBA00022448"/>
    </source>
</evidence>
<evidence type="ECO:0000256" key="7">
    <source>
        <dbReference type="ARBA" id="ARBA00023014"/>
    </source>
</evidence>
<evidence type="ECO:0000256" key="4">
    <source>
        <dbReference type="ARBA" id="ARBA00022737"/>
    </source>
</evidence>
<evidence type="ECO:0000256" key="6">
    <source>
        <dbReference type="ARBA" id="ARBA00023004"/>
    </source>
</evidence>
<evidence type="ECO:0000259" key="9">
    <source>
        <dbReference type="PROSITE" id="PS51379"/>
    </source>
</evidence>
<evidence type="ECO:0000313" key="11">
    <source>
        <dbReference type="Proteomes" id="UP001231362"/>
    </source>
</evidence>
<accession>A0ABT9V6X8</accession>
<keyword evidence="5" id="KW-0249">Electron transport</keyword>
<keyword evidence="6" id="KW-0408">Iron</keyword>
<evidence type="ECO:0000256" key="2">
    <source>
        <dbReference type="ARBA" id="ARBA00022485"/>
    </source>
</evidence>
<keyword evidence="7" id="KW-0411">Iron-sulfur</keyword>
<evidence type="ECO:0000256" key="8">
    <source>
        <dbReference type="SAM" id="Phobius"/>
    </source>
</evidence>
<keyword evidence="8" id="KW-0812">Transmembrane</keyword>
<dbReference type="PANTHER" id="PTHR30176">
    <property type="entry name" value="FERREDOXIN-TYPE PROTEIN NAPH"/>
    <property type="match status" value="1"/>
</dbReference>
<dbReference type="PROSITE" id="PS00198">
    <property type="entry name" value="4FE4S_FER_1"/>
    <property type="match status" value="1"/>
</dbReference>
<dbReference type="RefSeq" id="WP_307151202.1">
    <property type="nucleotide sequence ID" value="NZ_JAUSTU010000014.1"/>
</dbReference>
<evidence type="ECO:0000313" key="10">
    <source>
        <dbReference type="EMBL" id="MDQ0156700.1"/>
    </source>
</evidence>
<feature type="transmembrane region" description="Helical" evidence="8">
    <location>
        <begin position="160"/>
        <end position="180"/>
    </location>
</feature>
<dbReference type="InterPro" id="IPR017900">
    <property type="entry name" value="4Fe4S_Fe_S_CS"/>
</dbReference>
<dbReference type="Proteomes" id="UP001231362">
    <property type="component" value="Unassembled WGS sequence"/>
</dbReference>
<reference evidence="10 11" key="1">
    <citation type="submission" date="2023-07" db="EMBL/GenBank/DDBJ databases">
        <title>Genomic Encyclopedia of Type Strains, Phase IV (KMG-IV): sequencing the most valuable type-strain genomes for metagenomic binning, comparative biology and taxonomic classification.</title>
        <authorList>
            <person name="Goeker M."/>
        </authorList>
    </citation>
    <scope>NUCLEOTIDE SEQUENCE [LARGE SCALE GENOMIC DNA]</scope>
    <source>
        <strain evidence="10 11">DSM 23948</strain>
    </source>
</reference>